<evidence type="ECO:0000259" key="6">
    <source>
        <dbReference type="PROSITE" id="PS51747"/>
    </source>
</evidence>
<dbReference type="Gene3D" id="3.40.140.10">
    <property type="entry name" value="Cytidine Deaminase, domain 2"/>
    <property type="match status" value="1"/>
</dbReference>
<comment type="caution">
    <text evidence="7">The sequence shown here is derived from an EMBL/GenBank/DDBJ whole genome shotgun (WGS) entry which is preliminary data.</text>
</comment>
<feature type="domain" description="CMP/dCMP-type deaminase" evidence="6">
    <location>
        <begin position="225"/>
        <end position="319"/>
    </location>
</feature>
<dbReference type="InterPro" id="IPR027417">
    <property type="entry name" value="P-loop_NTPase"/>
</dbReference>
<dbReference type="SUPFAM" id="SSF53927">
    <property type="entry name" value="Cytidine deaminase-like"/>
    <property type="match status" value="1"/>
</dbReference>
<dbReference type="Proteomes" id="UP000292702">
    <property type="component" value="Unassembled WGS sequence"/>
</dbReference>
<comment type="cofactor">
    <cofactor evidence="1">
        <name>Zn(2+)</name>
        <dbReference type="ChEBI" id="CHEBI:29105"/>
    </cofactor>
</comment>
<evidence type="ECO:0000256" key="4">
    <source>
        <dbReference type="ARBA" id="ARBA00038938"/>
    </source>
</evidence>
<dbReference type="InterPro" id="IPR015517">
    <property type="entry name" value="dCMP_deaminase-rel"/>
</dbReference>
<evidence type="ECO:0000313" key="7">
    <source>
        <dbReference type="EMBL" id="TCD67098.1"/>
    </source>
</evidence>
<evidence type="ECO:0000256" key="5">
    <source>
        <dbReference type="ARBA" id="ARBA00041763"/>
    </source>
</evidence>
<dbReference type="OrthoDB" id="6710946at2759"/>
<evidence type="ECO:0000256" key="3">
    <source>
        <dbReference type="ARBA" id="ARBA00022801"/>
    </source>
</evidence>
<protein>
    <recommendedName>
        <fullName evidence="5">dCMP deaminase</fullName>
        <ecNumber evidence="4">3.5.4.12</ecNumber>
    </recommendedName>
    <alternativeName>
        <fullName evidence="5">dCMP deaminase</fullName>
    </alternativeName>
</protein>
<dbReference type="AlphaFoldDB" id="A0A4R0RTE1"/>
<dbReference type="STRING" id="92696.A0A4R0RTE1"/>
<dbReference type="InterPro" id="IPR002125">
    <property type="entry name" value="CMP_dCMP_dom"/>
</dbReference>
<dbReference type="PANTHER" id="PTHR11086">
    <property type="entry name" value="DEOXYCYTIDYLATE DEAMINASE-RELATED"/>
    <property type="match status" value="1"/>
</dbReference>
<keyword evidence="8" id="KW-1185">Reference proteome</keyword>
<dbReference type="GO" id="GO:0009165">
    <property type="term" value="P:nucleotide biosynthetic process"/>
    <property type="evidence" value="ECO:0007669"/>
    <property type="project" value="UniProtKB-KW"/>
</dbReference>
<sequence>MFIAIVGTKSSGKSTVLEYLVQQKGFNPIYLSSSSSKNVPQRSQVVSSSSDNLQIRMAQERPMSFLVMNSPTSPFFLRSPLAPPPHNPELIFHTASDLLDFVTRNWLSDFVTVDLKTCELLETFRVRPFFLVVNVDAPILSRFHRSARSANLPLTLEEFVQEHDEQMYGSPKVGPGSPASSNQITAQDARRMAHVHVANNFQSISALHAHLDQANILNPEVLRPGWDTYFMQLADLASQRSNCMKRRVGTILVRNNRILATGYNGTPRGLTNCNEGGCTRCNSASETSDECVCLHAEENALLEAGRERVGDGAVLYCNT</sequence>
<dbReference type="CDD" id="cd01286">
    <property type="entry name" value="deoxycytidylate_deaminase"/>
    <property type="match status" value="1"/>
</dbReference>
<gene>
    <name evidence="7" type="primary">DCD1</name>
    <name evidence="7" type="ORF">EIP91_000561</name>
</gene>
<proteinExistence type="predicted"/>
<dbReference type="EMBL" id="RWJN01000110">
    <property type="protein sequence ID" value="TCD67098.1"/>
    <property type="molecule type" value="Genomic_DNA"/>
</dbReference>
<reference evidence="7 8" key="1">
    <citation type="submission" date="2018-11" db="EMBL/GenBank/DDBJ databases">
        <title>Genome assembly of Steccherinum ochraceum LE-BIN_3174, the white-rot fungus of the Steccherinaceae family (The Residual Polyporoid clade, Polyporales, Basidiomycota).</title>
        <authorList>
            <person name="Fedorova T.V."/>
            <person name="Glazunova O.A."/>
            <person name="Landesman E.O."/>
            <person name="Moiseenko K.V."/>
            <person name="Psurtseva N.V."/>
            <person name="Savinova O.S."/>
            <person name="Shakhova N.V."/>
            <person name="Tyazhelova T.V."/>
            <person name="Vasina D.V."/>
        </authorList>
    </citation>
    <scope>NUCLEOTIDE SEQUENCE [LARGE SCALE GENOMIC DNA]</scope>
    <source>
        <strain evidence="7 8">LE-BIN_3174</strain>
    </source>
</reference>
<evidence type="ECO:0000256" key="2">
    <source>
        <dbReference type="ARBA" id="ARBA00022727"/>
    </source>
</evidence>
<evidence type="ECO:0000313" key="8">
    <source>
        <dbReference type="Proteomes" id="UP000292702"/>
    </source>
</evidence>
<dbReference type="GO" id="GO:0005737">
    <property type="term" value="C:cytoplasm"/>
    <property type="evidence" value="ECO:0007669"/>
    <property type="project" value="TreeGrafter"/>
</dbReference>
<dbReference type="InterPro" id="IPR035105">
    <property type="entry name" value="Deoxycytidylate_deaminase_dom"/>
</dbReference>
<dbReference type="PANTHER" id="PTHR11086:SF18">
    <property type="entry name" value="DEOXYCYTIDYLATE DEAMINASE"/>
    <property type="match status" value="1"/>
</dbReference>
<name>A0A4R0RTE1_9APHY</name>
<keyword evidence="3" id="KW-0378">Hydrolase</keyword>
<accession>A0A4R0RTE1</accession>
<dbReference type="GO" id="GO:0004132">
    <property type="term" value="F:dCMP deaminase activity"/>
    <property type="evidence" value="ECO:0007669"/>
    <property type="project" value="UniProtKB-EC"/>
</dbReference>
<dbReference type="Pfam" id="PF00383">
    <property type="entry name" value="dCMP_cyt_deam_1"/>
    <property type="match status" value="1"/>
</dbReference>
<evidence type="ECO:0000256" key="1">
    <source>
        <dbReference type="ARBA" id="ARBA00001947"/>
    </source>
</evidence>
<keyword evidence="2" id="KW-0545">Nucleotide biosynthesis</keyword>
<dbReference type="InterPro" id="IPR016193">
    <property type="entry name" value="Cytidine_deaminase-like"/>
</dbReference>
<dbReference type="EC" id="3.5.4.12" evidence="4"/>
<organism evidence="7 8">
    <name type="scientific">Steccherinum ochraceum</name>
    <dbReference type="NCBI Taxonomy" id="92696"/>
    <lineage>
        <taxon>Eukaryota</taxon>
        <taxon>Fungi</taxon>
        <taxon>Dikarya</taxon>
        <taxon>Basidiomycota</taxon>
        <taxon>Agaricomycotina</taxon>
        <taxon>Agaricomycetes</taxon>
        <taxon>Polyporales</taxon>
        <taxon>Steccherinaceae</taxon>
        <taxon>Steccherinum</taxon>
    </lineage>
</organism>
<dbReference type="PROSITE" id="PS51747">
    <property type="entry name" value="CYT_DCMP_DEAMINASES_2"/>
    <property type="match status" value="1"/>
</dbReference>
<dbReference type="Gene3D" id="3.40.50.300">
    <property type="entry name" value="P-loop containing nucleotide triphosphate hydrolases"/>
    <property type="match status" value="1"/>
</dbReference>